<dbReference type="InterPro" id="IPR051052">
    <property type="entry name" value="Diverse_substrate_MTase"/>
</dbReference>
<evidence type="ECO:0000313" key="5">
    <source>
        <dbReference type="Proteomes" id="UP000632289"/>
    </source>
</evidence>
<dbReference type="GO" id="GO:0032259">
    <property type="term" value="P:methylation"/>
    <property type="evidence" value="ECO:0007669"/>
    <property type="project" value="UniProtKB-KW"/>
</dbReference>
<dbReference type="RefSeq" id="WP_191210211.1">
    <property type="nucleotide sequence ID" value="NZ_BAABKL010000050.1"/>
</dbReference>
<dbReference type="GO" id="GO:0008168">
    <property type="term" value="F:methyltransferase activity"/>
    <property type="evidence" value="ECO:0007669"/>
    <property type="project" value="UniProtKB-KW"/>
</dbReference>
<dbReference type="EMBL" id="JACXYU010000007">
    <property type="protein sequence ID" value="MBD3932910.1"/>
    <property type="molecule type" value="Genomic_DNA"/>
</dbReference>
<dbReference type="InterPro" id="IPR029063">
    <property type="entry name" value="SAM-dependent_MTases_sf"/>
</dbReference>
<dbReference type="Proteomes" id="UP000632289">
    <property type="component" value="Unassembled WGS sequence"/>
</dbReference>
<dbReference type="PANTHER" id="PTHR44942:SF4">
    <property type="entry name" value="METHYLTRANSFERASE TYPE 11 DOMAIN-CONTAINING PROTEIN"/>
    <property type="match status" value="1"/>
</dbReference>
<evidence type="ECO:0000259" key="3">
    <source>
        <dbReference type="Pfam" id="PF13649"/>
    </source>
</evidence>
<accession>A0A927IDH2</accession>
<evidence type="ECO:0000256" key="2">
    <source>
        <dbReference type="ARBA" id="ARBA00022679"/>
    </source>
</evidence>
<keyword evidence="5" id="KW-1185">Reference proteome</keyword>
<comment type="caution">
    <text evidence="4">The sequence shown here is derived from an EMBL/GenBank/DDBJ whole genome shotgun (WGS) entry which is preliminary data.</text>
</comment>
<feature type="domain" description="Methyltransferase" evidence="3">
    <location>
        <begin position="49"/>
        <end position="145"/>
    </location>
</feature>
<sequence length="235" mass="25133">MQGNASTWEAFWRERPVEDGATLWDVDPAEAVERQLPVLRDWFTPGLPVADVGCGNGRQTGALAAHFAHVLGYDVSASALAAARRLHPHPNVAYRELDLCDRDAAARLHAEFGDQNVYVRTVLHQLPDGLRQPAARSLAALLGERGHGYVIELAPEASELFAAWPRTGGGPSKLDDILAAGLVPARMAPGELEEVLTGAGLELVETGGFQGSSVESGDAGALTVPMRYARVRRGR</sequence>
<dbReference type="PANTHER" id="PTHR44942">
    <property type="entry name" value="METHYLTRANSF_11 DOMAIN-CONTAINING PROTEIN"/>
    <property type="match status" value="1"/>
</dbReference>
<reference evidence="4" key="1">
    <citation type="submission" date="2020-09" db="EMBL/GenBank/DDBJ databases">
        <title>Secondary metabolite and genome analysis of marine Streptomyces chumphonensis KK1-2T.</title>
        <authorList>
            <person name="Phongsopitanun W."/>
            <person name="Kanchanasin P."/>
            <person name="Pittayakhajonwut P."/>
            <person name="Suwanborirux K."/>
            <person name="Tanasupawat S."/>
        </authorList>
    </citation>
    <scope>NUCLEOTIDE SEQUENCE</scope>
    <source>
        <strain evidence="4">KK1-2</strain>
    </source>
</reference>
<dbReference type="AlphaFoldDB" id="A0A927IDH2"/>
<dbReference type="SUPFAM" id="SSF53335">
    <property type="entry name" value="S-adenosyl-L-methionine-dependent methyltransferases"/>
    <property type="match status" value="1"/>
</dbReference>
<proteinExistence type="predicted"/>
<gene>
    <name evidence="4" type="ORF">IF129_15295</name>
</gene>
<dbReference type="Gene3D" id="3.40.50.150">
    <property type="entry name" value="Vaccinia Virus protein VP39"/>
    <property type="match status" value="1"/>
</dbReference>
<protein>
    <submittedName>
        <fullName evidence="4">Class I SAM-dependent methyltransferase</fullName>
    </submittedName>
</protein>
<evidence type="ECO:0000256" key="1">
    <source>
        <dbReference type="ARBA" id="ARBA00022603"/>
    </source>
</evidence>
<organism evidence="4 5">
    <name type="scientific">Streptomyces chumphonensis</name>
    <dbReference type="NCBI Taxonomy" id="1214925"/>
    <lineage>
        <taxon>Bacteria</taxon>
        <taxon>Bacillati</taxon>
        <taxon>Actinomycetota</taxon>
        <taxon>Actinomycetes</taxon>
        <taxon>Kitasatosporales</taxon>
        <taxon>Streptomycetaceae</taxon>
        <taxon>Streptomyces</taxon>
    </lineage>
</organism>
<name>A0A927IDH2_9ACTN</name>
<keyword evidence="2" id="KW-0808">Transferase</keyword>
<evidence type="ECO:0000313" key="4">
    <source>
        <dbReference type="EMBL" id="MBD3932910.1"/>
    </source>
</evidence>
<dbReference type="InterPro" id="IPR041698">
    <property type="entry name" value="Methyltransf_25"/>
</dbReference>
<dbReference type="Pfam" id="PF13649">
    <property type="entry name" value="Methyltransf_25"/>
    <property type="match status" value="1"/>
</dbReference>
<keyword evidence="1 4" id="KW-0489">Methyltransferase</keyword>